<feature type="region of interest" description="Disordered" evidence="1">
    <location>
        <begin position="32"/>
        <end position="63"/>
    </location>
</feature>
<dbReference type="AlphaFoldDB" id="A0A6A3HE36"/>
<sequence length="93" mass="10081">MVEVSIKAVAMDARAVPPTGYEGQHEQLLEEAADDAPRVPGFTTEGKHDEAEEGRARVREGGGERAVDVEVLGSGFHGLRERSEGEEVAHERE</sequence>
<dbReference type="Proteomes" id="UP000460718">
    <property type="component" value="Unassembled WGS sequence"/>
</dbReference>
<dbReference type="EMBL" id="QXFW01004105">
    <property type="protein sequence ID" value="KAE8967212.1"/>
    <property type="molecule type" value="Genomic_DNA"/>
</dbReference>
<proteinExistence type="predicted"/>
<reference evidence="2 3" key="1">
    <citation type="submission" date="2018-09" db="EMBL/GenBank/DDBJ databases">
        <title>Genomic investigation of the strawberry pathogen Phytophthora fragariae indicates pathogenicity is determined by transcriptional variation in three key races.</title>
        <authorList>
            <person name="Adams T.M."/>
            <person name="Armitage A.D."/>
            <person name="Sobczyk M.K."/>
            <person name="Bates H.J."/>
            <person name="Dunwell J.M."/>
            <person name="Nellist C.F."/>
            <person name="Harrison R.J."/>
        </authorList>
    </citation>
    <scope>NUCLEOTIDE SEQUENCE [LARGE SCALE GENOMIC DNA]</scope>
    <source>
        <strain evidence="2 3">SCRP245</strain>
    </source>
</reference>
<name>A0A6A3HE36_9STRA</name>
<protein>
    <submittedName>
        <fullName evidence="2">Uncharacterized protein</fullName>
    </submittedName>
</protein>
<evidence type="ECO:0000313" key="3">
    <source>
        <dbReference type="Proteomes" id="UP000460718"/>
    </source>
</evidence>
<organism evidence="2 3">
    <name type="scientific">Phytophthora fragariae</name>
    <dbReference type="NCBI Taxonomy" id="53985"/>
    <lineage>
        <taxon>Eukaryota</taxon>
        <taxon>Sar</taxon>
        <taxon>Stramenopiles</taxon>
        <taxon>Oomycota</taxon>
        <taxon>Peronosporomycetes</taxon>
        <taxon>Peronosporales</taxon>
        <taxon>Peronosporaceae</taxon>
        <taxon>Phytophthora</taxon>
    </lineage>
</organism>
<comment type="caution">
    <text evidence="2">The sequence shown here is derived from an EMBL/GenBank/DDBJ whole genome shotgun (WGS) entry which is preliminary data.</text>
</comment>
<accession>A0A6A3HE36</accession>
<evidence type="ECO:0000256" key="1">
    <source>
        <dbReference type="SAM" id="MobiDB-lite"/>
    </source>
</evidence>
<gene>
    <name evidence="2" type="ORF">PF011_g27635</name>
</gene>
<evidence type="ECO:0000313" key="2">
    <source>
        <dbReference type="EMBL" id="KAE8967212.1"/>
    </source>
</evidence>
<feature type="compositionally biased region" description="Basic and acidic residues" evidence="1">
    <location>
        <begin position="45"/>
        <end position="63"/>
    </location>
</feature>